<dbReference type="Proteomes" id="UP001501035">
    <property type="component" value="Unassembled WGS sequence"/>
</dbReference>
<dbReference type="EMBL" id="BAAAVS010000058">
    <property type="protein sequence ID" value="GAA3047577.1"/>
    <property type="molecule type" value="Genomic_DNA"/>
</dbReference>
<keyword evidence="2" id="KW-1185">Reference proteome</keyword>
<gene>
    <name evidence="1" type="ORF">GCM10010528_28520</name>
</gene>
<dbReference type="SUPFAM" id="SSF53474">
    <property type="entry name" value="alpha/beta-Hydrolases"/>
    <property type="match status" value="1"/>
</dbReference>
<comment type="caution">
    <text evidence="1">The sequence shown here is derived from an EMBL/GenBank/DDBJ whole genome shotgun (WGS) entry which is preliminary data.</text>
</comment>
<dbReference type="GO" id="GO:0016787">
    <property type="term" value="F:hydrolase activity"/>
    <property type="evidence" value="ECO:0007669"/>
    <property type="project" value="UniProtKB-KW"/>
</dbReference>
<organism evidence="1 2">
    <name type="scientific">Gordonia defluvii</name>
    <dbReference type="NCBI Taxonomy" id="283718"/>
    <lineage>
        <taxon>Bacteria</taxon>
        <taxon>Bacillati</taxon>
        <taxon>Actinomycetota</taxon>
        <taxon>Actinomycetes</taxon>
        <taxon>Mycobacteriales</taxon>
        <taxon>Gordoniaceae</taxon>
        <taxon>Gordonia</taxon>
    </lineage>
</organism>
<evidence type="ECO:0000313" key="1">
    <source>
        <dbReference type="EMBL" id="GAA3047577.1"/>
    </source>
</evidence>
<reference evidence="2" key="1">
    <citation type="journal article" date="2019" name="Int. J. Syst. Evol. Microbiol.">
        <title>The Global Catalogue of Microorganisms (GCM) 10K type strain sequencing project: providing services to taxonomists for standard genome sequencing and annotation.</title>
        <authorList>
            <consortium name="The Broad Institute Genomics Platform"/>
            <consortium name="The Broad Institute Genome Sequencing Center for Infectious Disease"/>
            <person name="Wu L."/>
            <person name="Ma J."/>
        </authorList>
    </citation>
    <scope>NUCLEOTIDE SEQUENCE [LARGE SCALE GENOMIC DNA]</scope>
    <source>
        <strain evidence="2">JCM 14234</strain>
    </source>
</reference>
<dbReference type="Gene3D" id="3.40.50.1820">
    <property type="entry name" value="alpha/beta hydrolase"/>
    <property type="match status" value="1"/>
</dbReference>
<protein>
    <submittedName>
        <fullName evidence="1">Alpha/beta hydrolase</fullName>
    </submittedName>
</protein>
<proteinExistence type="predicted"/>
<name>A0ABP6LJH6_9ACTN</name>
<accession>A0ABP6LJH6</accession>
<evidence type="ECO:0000313" key="2">
    <source>
        <dbReference type="Proteomes" id="UP001501035"/>
    </source>
</evidence>
<keyword evidence="1" id="KW-0378">Hydrolase</keyword>
<sequence length="235" mass="23507">MPRPLLAMPGTGSDGDYVQRAFGTAAAAAGFSLVALEPGTDLAAGYMRALDAAARAHGPILVGGISIGASIAAAWAARVGPQCCAGVWAVLPPRSGVPGASPAAASATATADALERDGLSATLDGMSASSPGWLAAELTRSWTGLYPGLIGQLRGAAALVGPEPATLTRLAVPLAVVVSDNDPIHPAAVGEAWAKAAPRAAVKRTTLDVWGADPAVLGRLARAAWDEMHHPTFPA</sequence>
<dbReference type="InterPro" id="IPR029058">
    <property type="entry name" value="AB_hydrolase_fold"/>
</dbReference>
<dbReference type="RefSeq" id="WP_344716960.1">
    <property type="nucleotide sequence ID" value="NZ_BAAAVS010000058.1"/>
</dbReference>